<evidence type="ECO:0000313" key="2">
    <source>
        <dbReference type="EMBL" id="VEJ34747.1"/>
    </source>
</evidence>
<dbReference type="PANTHER" id="PTHR43798">
    <property type="entry name" value="MONOACYLGLYCEROL LIPASE"/>
    <property type="match status" value="1"/>
</dbReference>
<dbReference type="KEGG" id="piv:NCTC13079_00301"/>
<dbReference type="PANTHER" id="PTHR43798:SF33">
    <property type="entry name" value="HYDROLASE, PUTATIVE (AFU_ORTHOLOGUE AFUA_2G14860)-RELATED"/>
    <property type="match status" value="1"/>
</dbReference>
<dbReference type="AlphaFoldDB" id="A0A3S4ZPV9"/>
<dbReference type="InterPro" id="IPR050266">
    <property type="entry name" value="AB_hydrolase_sf"/>
</dbReference>
<name>A0A3S4ZPV9_9FIRM</name>
<evidence type="ECO:0000313" key="3">
    <source>
        <dbReference type="Proteomes" id="UP000269544"/>
    </source>
</evidence>
<reference evidence="2 3" key="1">
    <citation type="submission" date="2018-12" db="EMBL/GenBank/DDBJ databases">
        <authorList>
            <consortium name="Pathogen Informatics"/>
        </authorList>
    </citation>
    <scope>NUCLEOTIDE SEQUENCE [LARGE SCALE GENOMIC DNA]</scope>
    <source>
        <strain evidence="2 3">NCTC13079</strain>
    </source>
</reference>
<organism evidence="2 3">
    <name type="scientific">Aedoeadaptatus ivorii</name>
    <dbReference type="NCBI Taxonomy" id="54006"/>
    <lineage>
        <taxon>Bacteria</taxon>
        <taxon>Bacillati</taxon>
        <taxon>Bacillota</taxon>
        <taxon>Tissierellia</taxon>
        <taxon>Tissierellales</taxon>
        <taxon>Peptoniphilaceae</taxon>
        <taxon>Aedoeadaptatus</taxon>
    </lineage>
</organism>
<protein>
    <submittedName>
        <fullName evidence="2">Non-haem bromoperoxidase BPO-A2</fullName>
        <ecNumber evidence="2">1.11.1.-</ecNumber>
    </submittedName>
</protein>
<feature type="domain" description="AB hydrolase-1" evidence="1">
    <location>
        <begin position="23"/>
        <end position="246"/>
    </location>
</feature>
<dbReference type="Proteomes" id="UP000269544">
    <property type="component" value="Chromosome"/>
</dbReference>
<keyword evidence="3" id="KW-1185">Reference proteome</keyword>
<dbReference type="Gene3D" id="3.40.50.1820">
    <property type="entry name" value="alpha/beta hydrolase"/>
    <property type="match status" value="1"/>
</dbReference>
<proteinExistence type="predicted"/>
<sequence>MYQYKAAGGEIFAYRRRGTGRAILLLHGNRASSGAMEPLAAPLSAYGAVYVPDMPGFGESTYNHRLRRVEDYGAMMAEFLAAKELEDVVVVGWSFGGAVAMELAKQSERVSALVLLSAVGVGGVTLPGLRGEAQKYAHLPRQEAKRMRIEEMLGTYLFHGELPRAYLHLLEEALKQKNPLDIYRALRRYRCTAPRDLPALIIHGKGDRVIPVSDAMATAAAYPRSELLLLEGGHFLLYNQRDAVLRAIVDFLAAHPKKAP</sequence>
<dbReference type="OrthoDB" id="252464at2"/>
<gene>
    <name evidence="2" type="primary">bpoA2</name>
    <name evidence="2" type="ORF">NCTC13079_00301</name>
</gene>
<dbReference type="InterPro" id="IPR029058">
    <property type="entry name" value="AB_hydrolase_fold"/>
</dbReference>
<dbReference type="GO" id="GO:0016020">
    <property type="term" value="C:membrane"/>
    <property type="evidence" value="ECO:0007669"/>
    <property type="project" value="TreeGrafter"/>
</dbReference>
<dbReference type="EMBL" id="LR134523">
    <property type="protein sequence ID" value="VEJ34747.1"/>
    <property type="molecule type" value="Genomic_DNA"/>
</dbReference>
<dbReference type="SUPFAM" id="SSF53474">
    <property type="entry name" value="alpha/beta-Hydrolases"/>
    <property type="match status" value="1"/>
</dbReference>
<dbReference type="GO" id="GO:0004601">
    <property type="term" value="F:peroxidase activity"/>
    <property type="evidence" value="ECO:0007669"/>
    <property type="project" value="UniProtKB-KW"/>
</dbReference>
<dbReference type="Pfam" id="PF12697">
    <property type="entry name" value="Abhydrolase_6"/>
    <property type="match status" value="1"/>
</dbReference>
<dbReference type="RefSeq" id="WP_126464766.1">
    <property type="nucleotide sequence ID" value="NZ_LR134523.1"/>
</dbReference>
<keyword evidence="2" id="KW-0575">Peroxidase</keyword>
<accession>A0A3S4ZPV9</accession>
<dbReference type="EC" id="1.11.1.-" evidence="2"/>
<evidence type="ECO:0000259" key="1">
    <source>
        <dbReference type="Pfam" id="PF12697"/>
    </source>
</evidence>
<dbReference type="PRINTS" id="PR00111">
    <property type="entry name" value="ABHYDROLASE"/>
</dbReference>
<dbReference type="InterPro" id="IPR000073">
    <property type="entry name" value="AB_hydrolase_1"/>
</dbReference>
<keyword evidence="2" id="KW-0560">Oxidoreductase</keyword>